<keyword evidence="4 7" id="KW-1133">Transmembrane helix</keyword>
<evidence type="ECO:0000256" key="3">
    <source>
        <dbReference type="ARBA" id="ARBA00022692"/>
    </source>
</evidence>
<dbReference type="Proteomes" id="UP000326570">
    <property type="component" value="Unassembled WGS sequence"/>
</dbReference>
<evidence type="ECO:0000256" key="1">
    <source>
        <dbReference type="ARBA" id="ARBA00004141"/>
    </source>
</evidence>
<dbReference type="GO" id="GO:0005886">
    <property type="term" value="C:plasma membrane"/>
    <property type="evidence" value="ECO:0007669"/>
    <property type="project" value="UniProtKB-SubCell"/>
</dbReference>
<dbReference type="InterPro" id="IPR035973">
    <property type="entry name" value="Cyt_c_oxidase_su3-like_sf"/>
</dbReference>
<reference evidence="9 10" key="1">
    <citation type="submission" date="2019-09" db="EMBL/GenBank/DDBJ databases">
        <title>Genome sequence of Adhaeribacter sp. M2.</title>
        <authorList>
            <person name="Srinivasan S."/>
        </authorList>
    </citation>
    <scope>NUCLEOTIDE SEQUENCE [LARGE SCALE GENOMIC DNA]</scope>
    <source>
        <strain evidence="9 10">M2</strain>
    </source>
</reference>
<dbReference type="Pfam" id="PF00510">
    <property type="entry name" value="COX3"/>
    <property type="match status" value="1"/>
</dbReference>
<keyword evidence="10" id="KW-1185">Reference proteome</keyword>
<comment type="subcellular location">
    <subcellularLocation>
        <location evidence="6">Cell membrane</location>
        <topology evidence="6">Multi-pass membrane protein</topology>
    </subcellularLocation>
    <subcellularLocation>
        <location evidence="1">Membrane</location>
        <topology evidence="1">Multi-pass membrane protein</topology>
    </subcellularLocation>
</comment>
<organism evidence="9 10">
    <name type="scientific">Adhaeribacter soli</name>
    <dbReference type="NCBI Taxonomy" id="2607655"/>
    <lineage>
        <taxon>Bacteria</taxon>
        <taxon>Pseudomonadati</taxon>
        <taxon>Bacteroidota</taxon>
        <taxon>Cytophagia</taxon>
        <taxon>Cytophagales</taxon>
        <taxon>Hymenobacteraceae</taxon>
        <taxon>Adhaeribacter</taxon>
    </lineage>
</organism>
<comment type="similarity">
    <text evidence="2 6">Belongs to the cytochrome c oxidase subunit 3 family.</text>
</comment>
<evidence type="ECO:0000256" key="7">
    <source>
        <dbReference type="SAM" id="Phobius"/>
    </source>
</evidence>
<feature type="transmembrane region" description="Helical" evidence="7">
    <location>
        <begin position="23"/>
        <end position="45"/>
    </location>
</feature>
<dbReference type="InterPro" id="IPR024791">
    <property type="entry name" value="Cyt_c/ubiquinol_Oxase_su3"/>
</dbReference>
<dbReference type="EMBL" id="VTWT01000010">
    <property type="protein sequence ID" value="KAA9326070.1"/>
    <property type="molecule type" value="Genomic_DNA"/>
</dbReference>
<feature type="transmembrane region" description="Helical" evidence="7">
    <location>
        <begin position="92"/>
        <end position="112"/>
    </location>
</feature>
<dbReference type="PROSITE" id="PS50253">
    <property type="entry name" value="COX3"/>
    <property type="match status" value="1"/>
</dbReference>
<feature type="transmembrane region" description="Helical" evidence="7">
    <location>
        <begin position="178"/>
        <end position="196"/>
    </location>
</feature>
<keyword evidence="5 7" id="KW-0472">Membrane</keyword>
<proteinExistence type="inferred from homology"/>
<keyword evidence="3 6" id="KW-0812">Transmembrane</keyword>
<name>A0A5N1IR70_9BACT</name>
<feature type="transmembrane region" description="Helical" evidence="7">
    <location>
        <begin position="61"/>
        <end position="80"/>
    </location>
</feature>
<evidence type="ECO:0000259" key="8">
    <source>
        <dbReference type="PROSITE" id="PS50253"/>
    </source>
</evidence>
<dbReference type="GO" id="GO:0004129">
    <property type="term" value="F:cytochrome-c oxidase activity"/>
    <property type="evidence" value="ECO:0007669"/>
    <property type="project" value="InterPro"/>
</dbReference>
<feature type="transmembrane region" description="Helical" evidence="7">
    <location>
        <begin position="132"/>
        <end position="158"/>
    </location>
</feature>
<evidence type="ECO:0000256" key="5">
    <source>
        <dbReference type="ARBA" id="ARBA00023136"/>
    </source>
</evidence>
<comment type="caution">
    <text evidence="9">The sequence shown here is derived from an EMBL/GenBank/DDBJ whole genome shotgun (WGS) entry which is preliminary data.</text>
</comment>
<sequence length="197" mass="22411">MSPALNKDFNNAPKQIGVDPLKFTTWLFIVSICMMFGAFTSAYIVRQSEGNWQQFDYPQGLLYNTIFIVLSSVTMQWAYIAAKKDNLKALKAALFITFALGIAFLLGQWGVWSELVQNKIFFGGATANPSGSFMYVLTGVHGFHLITGLVFLIIVLLLAFKFKVHAKSLLRIEMCTTYWHFLTALWLYLYLFLIAYK</sequence>
<evidence type="ECO:0000256" key="2">
    <source>
        <dbReference type="ARBA" id="ARBA00010581"/>
    </source>
</evidence>
<evidence type="ECO:0000256" key="6">
    <source>
        <dbReference type="RuleBase" id="RU003376"/>
    </source>
</evidence>
<evidence type="ECO:0000256" key="4">
    <source>
        <dbReference type="ARBA" id="ARBA00022989"/>
    </source>
</evidence>
<feature type="domain" description="Heme-copper oxidase subunit III family profile" evidence="8">
    <location>
        <begin position="21"/>
        <end position="197"/>
    </location>
</feature>
<dbReference type="PANTHER" id="PTHR11403:SF10">
    <property type="entry name" value="CYTOCHROME C OXIDASE"/>
    <property type="match status" value="1"/>
</dbReference>
<evidence type="ECO:0000313" key="9">
    <source>
        <dbReference type="EMBL" id="KAA9326070.1"/>
    </source>
</evidence>
<dbReference type="Gene3D" id="1.20.120.80">
    <property type="entry name" value="Cytochrome c oxidase, subunit III, four-helix bundle"/>
    <property type="match status" value="1"/>
</dbReference>
<dbReference type="SUPFAM" id="SSF81452">
    <property type="entry name" value="Cytochrome c oxidase subunit III-like"/>
    <property type="match status" value="1"/>
</dbReference>
<dbReference type="InterPro" id="IPR000298">
    <property type="entry name" value="Cyt_c_oxidase-like_su3"/>
</dbReference>
<protein>
    <submittedName>
        <fullName evidence="9">Cytochrome oxidase subunit III</fullName>
    </submittedName>
</protein>
<dbReference type="GO" id="GO:0019646">
    <property type="term" value="P:aerobic electron transport chain"/>
    <property type="evidence" value="ECO:0007669"/>
    <property type="project" value="InterPro"/>
</dbReference>
<dbReference type="InterPro" id="IPR013833">
    <property type="entry name" value="Cyt_c_oxidase_su3_a-hlx"/>
</dbReference>
<dbReference type="AlphaFoldDB" id="A0A5N1IR70"/>
<evidence type="ECO:0000313" key="10">
    <source>
        <dbReference type="Proteomes" id="UP000326570"/>
    </source>
</evidence>
<dbReference type="PANTHER" id="PTHR11403">
    <property type="entry name" value="CYTOCHROME C OXIDASE SUBUNIT III"/>
    <property type="match status" value="1"/>
</dbReference>
<gene>
    <name evidence="9" type="ORF">F0P94_16230</name>
</gene>
<accession>A0A5N1IR70</accession>